<reference evidence="3 4" key="1">
    <citation type="submission" date="2017-07" db="EMBL/GenBank/DDBJ databases">
        <title>An improved, manually edited Actinidia chinensis var. chinensis (kiwifruit) genome highlights the challenges associated with draft genomes and gene prediction in plants.</title>
        <authorList>
            <person name="Pilkington S."/>
            <person name="Crowhurst R."/>
            <person name="Hilario E."/>
            <person name="Nardozza S."/>
            <person name="Fraser L."/>
            <person name="Peng Y."/>
            <person name="Gunaseelan K."/>
            <person name="Simpson R."/>
            <person name="Tahir J."/>
            <person name="Deroles S."/>
            <person name="Templeton K."/>
            <person name="Luo Z."/>
            <person name="Davy M."/>
            <person name="Cheng C."/>
            <person name="Mcneilage M."/>
            <person name="Scaglione D."/>
            <person name="Liu Y."/>
            <person name="Zhang Q."/>
            <person name="Datson P."/>
            <person name="De Silva N."/>
            <person name="Gardiner S."/>
            <person name="Bassett H."/>
            <person name="Chagne D."/>
            <person name="Mccallum J."/>
            <person name="Dzierzon H."/>
            <person name="Deng C."/>
            <person name="Wang Y.-Y."/>
            <person name="Barron N."/>
            <person name="Manako K."/>
            <person name="Bowen J."/>
            <person name="Foster T."/>
            <person name="Erridge Z."/>
            <person name="Tiffin H."/>
            <person name="Waite C."/>
            <person name="Davies K."/>
            <person name="Grierson E."/>
            <person name="Laing W."/>
            <person name="Kirk R."/>
            <person name="Chen X."/>
            <person name="Wood M."/>
            <person name="Montefiori M."/>
            <person name="Brummell D."/>
            <person name="Schwinn K."/>
            <person name="Catanach A."/>
            <person name="Fullerton C."/>
            <person name="Li D."/>
            <person name="Meiyalaghan S."/>
            <person name="Nieuwenhuizen N."/>
            <person name="Read N."/>
            <person name="Prakash R."/>
            <person name="Hunter D."/>
            <person name="Zhang H."/>
            <person name="Mckenzie M."/>
            <person name="Knabel M."/>
            <person name="Harris A."/>
            <person name="Allan A."/>
            <person name="Chen A."/>
            <person name="Janssen B."/>
            <person name="Plunkett B."/>
            <person name="Dwamena C."/>
            <person name="Voogd C."/>
            <person name="Leif D."/>
            <person name="Lafferty D."/>
            <person name="Souleyre E."/>
            <person name="Varkonyi-Gasic E."/>
            <person name="Gambi F."/>
            <person name="Hanley J."/>
            <person name="Yao J.-L."/>
            <person name="Cheung J."/>
            <person name="David K."/>
            <person name="Warren B."/>
            <person name="Marsh K."/>
            <person name="Snowden K."/>
            <person name="Lin-Wang K."/>
            <person name="Brian L."/>
            <person name="Martinez-Sanchez M."/>
            <person name="Wang M."/>
            <person name="Ileperuma N."/>
            <person name="Macnee N."/>
            <person name="Campin R."/>
            <person name="Mcatee P."/>
            <person name="Drummond R."/>
            <person name="Espley R."/>
            <person name="Ireland H."/>
            <person name="Wu R."/>
            <person name="Atkinson R."/>
            <person name="Karunairetnam S."/>
            <person name="Bulley S."/>
            <person name="Chunkath S."/>
            <person name="Hanley Z."/>
            <person name="Storey R."/>
            <person name="Thrimawithana A."/>
            <person name="Thomson S."/>
            <person name="David C."/>
            <person name="Testolin R."/>
        </authorList>
    </citation>
    <scope>NUCLEOTIDE SEQUENCE [LARGE SCALE GENOMIC DNA]</scope>
    <source>
        <strain evidence="4">cv. Red5</strain>
        <tissue evidence="3">Young leaf</tissue>
    </source>
</reference>
<feature type="domain" description="DM2" evidence="2">
    <location>
        <begin position="62"/>
        <end position="140"/>
    </location>
</feature>
<dbReference type="OrthoDB" id="10251073at2759"/>
<organism evidence="3 4">
    <name type="scientific">Actinidia chinensis var. chinensis</name>
    <name type="common">Chinese soft-hair kiwi</name>
    <dbReference type="NCBI Taxonomy" id="1590841"/>
    <lineage>
        <taxon>Eukaryota</taxon>
        <taxon>Viridiplantae</taxon>
        <taxon>Streptophyta</taxon>
        <taxon>Embryophyta</taxon>
        <taxon>Tracheophyta</taxon>
        <taxon>Spermatophyta</taxon>
        <taxon>Magnoliopsida</taxon>
        <taxon>eudicotyledons</taxon>
        <taxon>Gunneridae</taxon>
        <taxon>Pentapetalae</taxon>
        <taxon>asterids</taxon>
        <taxon>Ericales</taxon>
        <taxon>Actinidiaceae</taxon>
        <taxon>Actinidia</taxon>
    </lineage>
</organism>
<dbReference type="PANTHER" id="PTHR13844">
    <property type="entry name" value="SWI/SNF-RELATED MATRIX-ASSOCIATED ACTIN-DEPENDENT REGULATOR OF CHROMATIN SUBFAMILY D"/>
    <property type="match status" value="1"/>
</dbReference>
<dbReference type="OMA" id="KEIWTYV"/>
<gene>
    <name evidence="3" type="ORF">CEY00_Acc07728</name>
</gene>
<dbReference type="FunCoup" id="A0A2R6RD00">
    <property type="interactions" value="11"/>
</dbReference>
<name>A0A2R6RD00_ACTCC</name>
<dbReference type="InterPro" id="IPR003121">
    <property type="entry name" value="SWIB_MDM2_domain"/>
</dbReference>
<evidence type="ECO:0000313" key="3">
    <source>
        <dbReference type="EMBL" id="PSS26433.1"/>
    </source>
</evidence>
<protein>
    <submittedName>
        <fullName evidence="3">Upstream activation factor subunit spp27 like</fullName>
    </submittedName>
</protein>
<dbReference type="SUPFAM" id="SSF47592">
    <property type="entry name" value="SWIB/MDM2 domain"/>
    <property type="match status" value="1"/>
</dbReference>
<dbReference type="Gramene" id="PSS26433">
    <property type="protein sequence ID" value="PSS26433"/>
    <property type="gene ID" value="CEY00_Acc07728"/>
</dbReference>
<sequence>MSSTSGVFKGCRALFAAAKAAAPKPSAAKTAAGKPKPPPPSRPAKPRSSSSSEPRKPSRPTGILKECPVSPALHHFLGVQQTSRSDAVKKVWEYIKLHNLQNPANKKEIYCDDKLKKIFEGKDKVGFLEIGKMLSHHFVKTN</sequence>
<proteinExistence type="predicted"/>
<dbReference type="Pfam" id="PF02201">
    <property type="entry name" value="SWIB"/>
    <property type="match status" value="1"/>
</dbReference>
<dbReference type="STRING" id="1590841.A0A2R6RD00"/>
<evidence type="ECO:0000256" key="1">
    <source>
        <dbReference type="SAM" id="MobiDB-lite"/>
    </source>
</evidence>
<evidence type="ECO:0000313" key="4">
    <source>
        <dbReference type="Proteomes" id="UP000241394"/>
    </source>
</evidence>
<dbReference type="SMART" id="SM00151">
    <property type="entry name" value="SWIB"/>
    <property type="match status" value="1"/>
</dbReference>
<dbReference type="Proteomes" id="UP000241394">
    <property type="component" value="Chromosome LG7"/>
</dbReference>
<evidence type="ECO:0000259" key="2">
    <source>
        <dbReference type="PROSITE" id="PS51925"/>
    </source>
</evidence>
<dbReference type="InterPro" id="IPR019835">
    <property type="entry name" value="SWIB_domain"/>
</dbReference>
<dbReference type="EMBL" id="NKQK01000007">
    <property type="protein sequence ID" value="PSS26433.1"/>
    <property type="molecule type" value="Genomic_DNA"/>
</dbReference>
<reference evidence="4" key="2">
    <citation type="journal article" date="2018" name="BMC Genomics">
        <title>A manually annotated Actinidia chinensis var. chinensis (kiwifruit) genome highlights the challenges associated with draft genomes and gene prediction in plants.</title>
        <authorList>
            <person name="Pilkington S.M."/>
            <person name="Crowhurst R."/>
            <person name="Hilario E."/>
            <person name="Nardozza S."/>
            <person name="Fraser L."/>
            <person name="Peng Y."/>
            <person name="Gunaseelan K."/>
            <person name="Simpson R."/>
            <person name="Tahir J."/>
            <person name="Deroles S.C."/>
            <person name="Templeton K."/>
            <person name="Luo Z."/>
            <person name="Davy M."/>
            <person name="Cheng C."/>
            <person name="McNeilage M."/>
            <person name="Scaglione D."/>
            <person name="Liu Y."/>
            <person name="Zhang Q."/>
            <person name="Datson P."/>
            <person name="De Silva N."/>
            <person name="Gardiner S.E."/>
            <person name="Bassett H."/>
            <person name="Chagne D."/>
            <person name="McCallum J."/>
            <person name="Dzierzon H."/>
            <person name="Deng C."/>
            <person name="Wang Y.Y."/>
            <person name="Barron L."/>
            <person name="Manako K."/>
            <person name="Bowen J."/>
            <person name="Foster T.M."/>
            <person name="Erridge Z.A."/>
            <person name="Tiffin H."/>
            <person name="Waite C.N."/>
            <person name="Davies K.M."/>
            <person name="Grierson E.P."/>
            <person name="Laing W.A."/>
            <person name="Kirk R."/>
            <person name="Chen X."/>
            <person name="Wood M."/>
            <person name="Montefiori M."/>
            <person name="Brummell D.A."/>
            <person name="Schwinn K.E."/>
            <person name="Catanach A."/>
            <person name="Fullerton C."/>
            <person name="Li D."/>
            <person name="Meiyalaghan S."/>
            <person name="Nieuwenhuizen N."/>
            <person name="Read N."/>
            <person name="Prakash R."/>
            <person name="Hunter D."/>
            <person name="Zhang H."/>
            <person name="McKenzie M."/>
            <person name="Knabel M."/>
            <person name="Harris A."/>
            <person name="Allan A.C."/>
            <person name="Gleave A."/>
            <person name="Chen A."/>
            <person name="Janssen B.J."/>
            <person name="Plunkett B."/>
            <person name="Ampomah-Dwamena C."/>
            <person name="Voogd C."/>
            <person name="Leif D."/>
            <person name="Lafferty D."/>
            <person name="Souleyre E.J.F."/>
            <person name="Varkonyi-Gasic E."/>
            <person name="Gambi F."/>
            <person name="Hanley J."/>
            <person name="Yao J.L."/>
            <person name="Cheung J."/>
            <person name="David K.M."/>
            <person name="Warren B."/>
            <person name="Marsh K."/>
            <person name="Snowden K.C."/>
            <person name="Lin-Wang K."/>
            <person name="Brian L."/>
            <person name="Martinez-Sanchez M."/>
            <person name="Wang M."/>
            <person name="Ileperuma N."/>
            <person name="Macnee N."/>
            <person name="Campin R."/>
            <person name="McAtee P."/>
            <person name="Drummond R.S.M."/>
            <person name="Espley R.V."/>
            <person name="Ireland H.S."/>
            <person name="Wu R."/>
            <person name="Atkinson R.G."/>
            <person name="Karunairetnam S."/>
            <person name="Bulley S."/>
            <person name="Chunkath S."/>
            <person name="Hanley Z."/>
            <person name="Storey R."/>
            <person name="Thrimawithana A.H."/>
            <person name="Thomson S."/>
            <person name="David C."/>
            <person name="Testolin R."/>
            <person name="Huang H."/>
            <person name="Hellens R.P."/>
            <person name="Schaffer R.J."/>
        </authorList>
    </citation>
    <scope>NUCLEOTIDE SEQUENCE [LARGE SCALE GENOMIC DNA]</scope>
    <source>
        <strain evidence="4">cv. Red5</strain>
    </source>
</reference>
<dbReference type="CDD" id="cd10567">
    <property type="entry name" value="SWIB-MDM2_like"/>
    <property type="match status" value="1"/>
</dbReference>
<accession>A0A2R6RD00</accession>
<feature type="compositionally biased region" description="Low complexity" evidence="1">
    <location>
        <begin position="20"/>
        <end position="34"/>
    </location>
</feature>
<dbReference type="AlphaFoldDB" id="A0A2R6RD00"/>
<dbReference type="InParanoid" id="A0A2R6RD00"/>
<keyword evidence="4" id="KW-1185">Reference proteome</keyword>
<dbReference type="InterPro" id="IPR036885">
    <property type="entry name" value="SWIB_MDM2_dom_sf"/>
</dbReference>
<feature type="region of interest" description="Disordered" evidence="1">
    <location>
        <begin position="20"/>
        <end position="65"/>
    </location>
</feature>
<dbReference type="PROSITE" id="PS51925">
    <property type="entry name" value="SWIB_MDM2"/>
    <property type="match status" value="1"/>
</dbReference>
<dbReference type="Gene3D" id="1.10.245.10">
    <property type="entry name" value="SWIB/MDM2 domain"/>
    <property type="match status" value="1"/>
</dbReference>
<comment type="caution">
    <text evidence="3">The sequence shown here is derived from an EMBL/GenBank/DDBJ whole genome shotgun (WGS) entry which is preliminary data.</text>
</comment>